<dbReference type="CDD" id="cd06580">
    <property type="entry name" value="TM_PBP1_transp_TpRbsC_like"/>
    <property type="match status" value="1"/>
</dbReference>
<feature type="transmembrane region" description="Helical" evidence="6">
    <location>
        <begin position="86"/>
        <end position="104"/>
    </location>
</feature>
<evidence type="ECO:0000256" key="6">
    <source>
        <dbReference type="SAM" id="Phobius"/>
    </source>
</evidence>
<sequence length="354" mass="38696">MFKQKKLFELFRTVLAIVIALIIALITILFASEEPGRALSLFLFGPMDSLRHFGNVLEMMIPLLFTGLAVSLMFSAAQFNLGAEGAFFLGGISATAVAINQNLIPFVHPVLSILAGGLAGAVFCGIPALLKVKWNASELVSSLMFNYVALFLGLYLINYYMRDVDAGAMVSFRLAETSKLVKLIPGTRVHFGLIIAALTVVAGYYFMYRTRWGYRIRLTGLNSSFARYSGIRTASVIILSQVLGGFIAGSGGAIEILGMYRRFSWQSLPGYGWDGIIVAILARNNPALIPVGAFFLAYLRIGADLMARSSDVQSEVVYIIQGVMIVLIAAESFLAHYRHKLVYREARKSATTGE</sequence>
<feature type="transmembrane region" description="Helical" evidence="6">
    <location>
        <begin position="316"/>
        <end position="337"/>
    </location>
</feature>
<evidence type="ECO:0000313" key="7">
    <source>
        <dbReference type="EMBL" id="MBB6478875.1"/>
    </source>
</evidence>
<comment type="caution">
    <text evidence="7">The sequence shown here is derived from an EMBL/GenBank/DDBJ whole genome shotgun (WGS) entry which is preliminary data.</text>
</comment>
<accession>A0A841R4T3</accession>
<keyword evidence="7" id="KW-0762">Sugar transport</keyword>
<evidence type="ECO:0000256" key="2">
    <source>
        <dbReference type="ARBA" id="ARBA00022475"/>
    </source>
</evidence>
<dbReference type="InterPro" id="IPR001851">
    <property type="entry name" value="ABC_transp_permease"/>
</dbReference>
<dbReference type="PANTHER" id="PTHR47089">
    <property type="entry name" value="ABC TRANSPORTER, PERMEASE PROTEIN"/>
    <property type="match status" value="1"/>
</dbReference>
<dbReference type="RefSeq" id="WP_184743267.1">
    <property type="nucleotide sequence ID" value="NZ_JACHGJ010000001.1"/>
</dbReference>
<dbReference type="AlphaFoldDB" id="A0A841R4T3"/>
<dbReference type="GO" id="GO:0005886">
    <property type="term" value="C:plasma membrane"/>
    <property type="evidence" value="ECO:0007669"/>
    <property type="project" value="UniProtKB-SubCell"/>
</dbReference>
<feature type="transmembrane region" description="Helical" evidence="6">
    <location>
        <begin position="189"/>
        <end position="208"/>
    </location>
</feature>
<keyword evidence="3 6" id="KW-0812">Transmembrane</keyword>
<evidence type="ECO:0000256" key="5">
    <source>
        <dbReference type="ARBA" id="ARBA00023136"/>
    </source>
</evidence>
<evidence type="ECO:0000256" key="4">
    <source>
        <dbReference type="ARBA" id="ARBA00022989"/>
    </source>
</evidence>
<evidence type="ECO:0000313" key="8">
    <source>
        <dbReference type="Proteomes" id="UP000587760"/>
    </source>
</evidence>
<proteinExistence type="predicted"/>
<feature type="transmembrane region" description="Helical" evidence="6">
    <location>
        <begin position="236"/>
        <end position="260"/>
    </location>
</feature>
<evidence type="ECO:0000256" key="3">
    <source>
        <dbReference type="ARBA" id="ARBA00022692"/>
    </source>
</evidence>
<name>A0A841R4T3_9SPIO</name>
<dbReference type="EMBL" id="JACHGJ010000001">
    <property type="protein sequence ID" value="MBB6478875.1"/>
    <property type="molecule type" value="Genomic_DNA"/>
</dbReference>
<organism evidence="7 8">
    <name type="scientific">Spirochaeta isovalerica</name>
    <dbReference type="NCBI Taxonomy" id="150"/>
    <lineage>
        <taxon>Bacteria</taxon>
        <taxon>Pseudomonadati</taxon>
        <taxon>Spirochaetota</taxon>
        <taxon>Spirochaetia</taxon>
        <taxon>Spirochaetales</taxon>
        <taxon>Spirochaetaceae</taxon>
        <taxon>Spirochaeta</taxon>
    </lineage>
</organism>
<keyword evidence="8" id="KW-1185">Reference proteome</keyword>
<dbReference type="Pfam" id="PF02653">
    <property type="entry name" value="BPD_transp_2"/>
    <property type="match status" value="1"/>
</dbReference>
<comment type="subcellular location">
    <subcellularLocation>
        <location evidence="1">Cell membrane</location>
        <topology evidence="1">Multi-pass membrane protein</topology>
    </subcellularLocation>
</comment>
<feature type="transmembrane region" description="Helical" evidence="6">
    <location>
        <begin position="142"/>
        <end position="161"/>
    </location>
</feature>
<keyword evidence="7" id="KW-0813">Transport</keyword>
<keyword evidence="4 6" id="KW-1133">Transmembrane helix</keyword>
<evidence type="ECO:0000256" key="1">
    <source>
        <dbReference type="ARBA" id="ARBA00004651"/>
    </source>
</evidence>
<feature type="transmembrane region" description="Helical" evidence="6">
    <location>
        <begin position="52"/>
        <end position="74"/>
    </location>
</feature>
<keyword evidence="2" id="KW-1003">Cell membrane</keyword>
<protein>
    <submittedName>
        <fullName evidence="7">Simple sugar transport system permease protein</fullName>
    </submittedName>
</protein>
<keyword evidence="5 6" id="KW-0472">Membrane</keyword>
<dbReference type="GO" id="GO:0022857">
    <property type="term" value="F:transmembrane transporter activity"/>
    <property type="evidence" value="ECO:0007669"/>
    <property type="project" value="InterPro"/>
</dbReference>
<feature type="transmembrane region" description="Helical" evidence="6">
    <location>
        <begin position="110"/>
        <end position="130"/>
    </location>
</feature>
<dbReference type="PANTHER" id="PTHR47089:SF1">
    <property type="entry name" value="GUANOSINE ABC TRANSPORTER PERMEASE PROTEIN NUPP"/>
    <property type="match status" value="1"/>
</dbReference>
<feature type="transmembrane region" description="Helical" evidence="6">
    <location>
        <begin position="12"/>
        <end position="32"/>
    </location>
</feature>
<reference evidence="7 8" key="1">
    <citation type="submission" date="2020-08" db="EMBL/GenBank/DDBJ databases">
        <title>Genomic Encyclopedia of Type Strains, Phase IV (KMG-IV): sequencing the most valuable type-strain genomes for metagenomic binning, comparative biology and taxonomic classification.</title>
        <authorList>
            <person name="Goeker M."/>
        </authorList>
    </citation>
    <scope>NUCLEOTIDE SEQUENCE [LARGE SCALE GENOMIC DNA]</scope>
    <source>
        <strain evidence="7 8">DSM 2461</strain>
    </source>
</reference>
<gene>
    <name evidence="7" type="ORF">HNR50_000508</name>
</gene>
<dbReference type="Proteomes" id="UP000587760">
    <property type="component" value="Unassembled WGS sequence"/>
</dbReference>